<organism evidence="3 4">
    <name type="scientific">Favolaschia claudopus</name>
    <dbReference type="NCBI Taxonomy" id="2862362"/>
    <lineage>
        <taxon>Eukaryota</taxon>
        <taxon>Fungi</taxon>
        <taxon>Dikarya</taxon>
        <taxon>Basidiomycota</taxon>
        <taxon>Agaricomycotina</taxon>
        <taxon>Agaricomycetes</taxon>
        <taxon>Agaricomycetidae</taxon>
        <taxon>Agaricales</taxon>
        <taxon>Marasmiineae</taxon>
        <taxon>Mycenaceae</taxon>
        <taxon>Favolaschia</taxon>
    </lineage>
</organism>
<gene>
    <name evidence="3" type="ORF">R3P38DRAFT_2769898</name>
</gene>
<protein>
    <submittedName>
        <fullName evidence="3">Uncharacterized protein</fullName>
    </submittedName>
</protein>
<feature type="compositionally biased region" description="Polar residues" evidence="2">
    <location>
        <begin position="441"/>
        <end position="450"/>
    </location>
</feature>
<reference evidence="3 4" key="1">
    <citation type="journal article" date="2024" name="J Genomics">
        <title>Draft genome sequencing and assembly of Favolaschia claudopus CIRM-BRFM 2984 isolated from oak limbs.</title>
        <authorList>
            <person name="Navarro D."/>
            <person name="Drula E."/>
            <person name="Chaduli D."/>
            <person name="Cazenave R."/>
            <person name="Ahrendt S."/>
            <person name="Wang J."/>
            <person name="Lipzen A."/>
            <person name="Daum C."/>
            <person name="Barry K."/>
            <person name="Grigoriev I.V."/>
            <person name="Favel A."/>
            <person name="Rosso M.N."/>
            <person name="Martin F."/>
        </authorList>
    </citation>
    <scope>NUCLEOTIDE SEQUENCE [LARGE SCALE GENOMIC DNA]</scope>
    <source>
        <strain evidence="3 4">CIRM-BRFM 2984</strain>
    </source>
</reference>
<accession>A0AAW0CJF0</accession>
<proteinExistence type="predicted"/>
<dbReference type="EMBL" id="JAWWNJ010000016">
    <property type="protein sequence ID" value="KAK7039753.1"/>
    <property type="molecule type" value="Genomic_DNA"/>
</dbReference>
<evidence type="ECO:0000256" key="1">
    <source>
        <dbReference type="SAM" id="Coils"/>
    </source>
</evidence>
<feature type="region of interest" description="Disordered" evidence="2">
    <location>
        <begin position="437"/>
        <end position="457"/>
    </location>
</feature>
<sequence length="511" mass="55357">MPSTAADATRGRRRVEPPPSERPGPSKAGAGEWSAPARGSWGAGHWQGVAGTSVADINVKAVSRRDSAACNAAGGIVEDSVTDVLHRPKDLIDVFDVEVSVRHPVFVIGIDLHDEVFVRPGTHKRARRRGVRRGGNVGVGRCGREGSWRGSSWRVVHGSRRNEPCRGARGRTESAVALEAKALPAAHGLVPTLERALHLARKAIGLGVSLFADTGGAAAKDDVVATVGVVVLRKAILVAPVRKRVRVDEDAKGVDLVRSYIAGDATFPRATKIGREGMGRAEAFKENIPPSVTFTITNAEPAPEIPAPPPSPEPRAVDSEAEWAAMNHRPDVREMGPGRRQTFLVDDSFVNEIRTSLAARRTAVHQAIAKLDRRQNNAETEEERAACEKEKQELLLPAISGLERLLVLVAREAFIQDMFDAYDAVAATAHESTEHLVDVSNAPSTNAPSTNDASNDAYDAYDAYDASGEFETRDEYWEYLTDATEVDEAERSFERLVRGISEVVRMDRNGE</sequence>
<evidence type="ECO:0000313" key="4">
    <source>
        <dbReference type="Proteomes" id="UP001362999"/>
    </source>
</evidence>
<evidence type="ECO:0000256" key="2">
    <source>
        <dbReference type="SAM" id="MobiDB-lite"/>
    </source>
</evidence>
<dbReference type="AlphaFoldDB" id="A0AAW0CJF0"/>
<feature type="coiled-coil region" evidence="1">
    <location>
        <begin position="364"/>
        <end position="391"/>
    </location>
</feature>
<dbReference type="Proteomes" id="UP001362999">
    <property type="component" value="Unassembled WGS sequence"/>
</dbReference>
<keyword evidence="4" id="KW-1185">Reference proteome</keyword>
<comment type="caution">
    <text evidence="3">The sequence shown here is derived from an EMBL/GenBank/DDBJ whole genome shotgun (WGS) entry which is preliminary data.</text>
</comment>
<evidence type="ECO:0000313" key="3">
    <source>
        <dbReference type="EMBL" id="KAK7039753.1"/>
    </source>
</evidence>
<name>A0AAW0CJF0_9AGAR</name>
<feature type="region of interest" description="Disordered" evidence="2">
    <location>
        <begin position="1"/>
        <end position="40"/>
    </location>
</feature>
<keyword evidence="1" id="KW-0175">Coiled coil</keyword>